<dbReference type="AlphaFoldDB" id="A0A6I1X5R5"/>
<reference evidence="1 2" key="1">
    <citation type="submission" date="2019-10" db="EMBL/GenBank/DDBJ databases">
        <title>Evaluation of single-gene subtyping targets for Pseudomonas.</title>
        <authorList>
            <person name="Reichler S.J."/>
            <person name="Orsi R.H."/>
            <person name="Wiedmann M."/>
            <person name="Martin N.H."/>
            <person name="Murphy S.I."/>
        </authorList>
    </citation>
    <scope>NUCLEOTIDE SEQUENCE [LARGE SCALE GENOMIC DNA]</scope>
    <source>
        <strain evidence="1 2">FSL R10-1876</strain>
    </source>
</reference>
<dbReference type="EMBL" id="WIVV01000213">
    <property type="protein sequence ID" value="MQU45885.1"/>
    <property type="molecule type" value="Genomic_DNA"/>
</dbReference>
<dbReference type="RefSeq" id="WP_153334220.1">
    <property type="nucleotide sequence ID" value="NZ_WIVV01000213.1"/>
</dbReference>
<feature type="non-terminal residue" evidence="1">
    <location>
        <position position="242"/>
    </location>
</feature>
<sequence length="242" mass="26675">MSQTVPLKYYSENFIKSDFERCTNSALADGLITGVEKIWLQQAAGTYAVNTVPAIAPLYVSQLALARADDQPEYLRGAFVLATGVLPSDTYYFYSLMTGLHKFLSRADLVRAINEQFIVNDKSPLLHCIPLASRHALLGKDVIDVKLLPLGLPIFKNLSQLFERSLGNDQFVVHQVVSHIPSIRSVLFDRLKSKQEEIRLATPAGCAGSVITSEMTRRRQKLSATPDLSGTVLPLCLIPNSA</sequence>
<name>A0A6I1X5R5_9PSED</name>
<dbReference type="Proteomes" id="UP000466863">
    <property type="component" value="Unassembled WGS sequence"/>
</dbReference>
<accession>A0A6I1X5R5</accession>
<evidence type="ECO:0000313" key="2">
    <source>
        <dbReference type="Proteomes" id="UP000466863"/>
    </source>
</evidence>
<proteinExistence type="predicted"/>
<protein>
    <submittedName>
        <fullName evidence="1">Uncharacterized protein</fullName>
    </submittedName>
</protein>
<gene>
    <name evidence="1" type="ORF">GHO28_25780</name>
</gene>
<organism evidence="1 2">
    <name type="scientific">Pseudomonas helleri</name>
    <dbReference type="NCBI Taxonomy" id="1608996"/>
    <lineage>
        <taxon>Bacteria</taxon>
        <taxon>Pseudomonadati</taxon>
        <taxon>Pseudomonadota</taxon>
        <taxon>Gammaproteobacteria</taxon>
        <taxon>Pseudomonadales</taxon>
        <taxon>Pseudomonadaceae</taxon>
        <taxon>Pseudomonas</taxon>
    </lineage>
</organism>
<comment type="caution">
    <text evidence="1">The sequence shown here is derived from an EMBL/GenBank/DDBJ whole genome shotgun (WGS) entry which is preliminary data.</text>
</comment>
<evidence type="ECO:0000313" key="1">
    <source>
        <dbReference type="EMBL" id="MQU45885.1"/>
    </source>
</evidence>